<feature type="compositionally biased region" description="Basic and acidic residues" evidence="1">
    <location>
        <begin position="128"/>
        <end position="142"/>
    </location>
</feature>
<accession>A0A1X7VMV6</accession>
<reference evidence="2" key="2">
    <citation type="submission" date="2017-05" db="UniProtKB">
        <authorList>
            <consortium name="EnsemblMetazoa"/>
        </authorList>
    </citation>
    <scope>IDENTIFICATION</scope>
</reference>
<feature type="region of interest" description="Disordered" evidence="1">
    <location>
        <begin position="193"/>
        <end position="246"/>
    </location>
</feature>
<feature type="compositionally biased region" description="Basic and acidic residues" evidence="1">
    <location>
        <begin position="225"/>
        <end position="246"/>
    </location>
</feature>
<dbReference type="AlphaFoldDB" id="A0A1X7VMV6"/>
<dbReference type="EnsemblMetazoa" id="Aqu2.1.41170_001">
    <property type="protein sequence ID" value="Aqu2.1.41170_001"/>
    <property type="gene ID" value="Aqu2.1.41170"/>
</dbReference>
<name>A0A1X7VMV6_AMPQE</name>
<evidence type="ECO:0000313" key="2">
    <source>
        <dbReference type="EnsemblMetazoa" id="Aqu2.1.41170_001"/>
    </source>
</evidence>
<evidence type="ECO:0000256" key="1">
    <source>
        <dbReference type="SAM" id="MobiDB-lite"/>
    </source>
</evidence>
<feature type="compositionally biased region" description="Acidic residues" evidence="1">
    <location>
        <begin position="114"/>
        <end position="127"/>
    </location>
</feature>
<dbReference type="KEGG" id="aqu:105316486"/>
<feature type="region of interest" description="Disordered" evidence="1">
    <location>
        <begin position="1"/>
        <end position="154"/>
    </location>
</feature>
<evidence type="ECO:0000313" key="3">
    <source>
        <dbReference type="Proteomes" id="UP000007879"/>
    </source>
</evidence>
<gene>
    <name evidence="2" type="primary">105316486</name>
</gene>
<dbReference type="InParanoid" id="A0A1X7VMV6"/>
<proteinExistence type="predicted"/>
<feature type="compositionally biased region" description="Polar residues" evidence="1">
    <location>
        <begin position="28"/>
        <end position="39"/>
    </location>
</feature>
<keyword evidence="3" id="KW-1185">Reference proteome</keyword>
<reference evidence="3" key="1">
    <citation type="journal article" date="2010" name="Nature">
        <title>The Amphimedon queenslandica genome and the evolution of animal complexity.</title>
        <authorList>
            <person name="Srivastava M."/>
            <person name="Simakov O."/>
            <person name="Chapman J."/>
            <person name="Fahey B."/>
            <person name="Gauthier M.E."/>
            <person name="Mitros T."/>
            <person name="Richards G.S."/>
            <person name="Conaco C."/>
            <person name="Dacre M."/>
            <person name="Hellsten U."/>
            <person name="Larroux C."/>
            <person name="Putnam N.H."/>
            <person name="Stanke M."/>
            <person name="Adamska M."/>
            <person name="Darling A."/>
            <person name="Degnan S.M."/>
            <person name="Oakley T.H."/>
            <person name="Plachetzki D.C."/>
            <person name="Zhai Y."/>
            <person name="Adamski M."/>
            <person name="Calcino A."/>
            <person name="Cummins S.F."/>
            <person name="Goodstein D.M."/>
            <person name="Harris C."/>
            <person name="Jackson D.J."/>
            <person name="Leys S.P."/>
            <person name="Shu S."/>
            <person name="Woodcroft B.J."/>
            <person name="Vervoort M."/>
            <person name="Kosik K.S."/>
            <person name="Manning G."/>
            <person name="Degnan B.M."/>
            <person name="Rokhsar D.S."/>
        </authorList>
    </citation>
    <scope>NUCLEOTIDE SEQUENCE [LARGE SCALE GENOMIC DNA]</scope>
</reference>
<dbReference type="Proteomes" id="UP000007879">
    <property type="component" value="Unassembled WGS sequence"/>
</dbReference>
<dbReference type="EnsemblMetazoa" id="XM_011411407.2">
    <property type="protein sequence ID" value="XP_011409709.1"/>
    <property type="gene ID" value="LOC105316486"/>
</dbReference>
<sequence length="265" mass="29841">MGACCFKSSAVLETSERESPQDELALNSLPTSDTSNDPEQTIGEVTSKEDATKNQPEAKGSNDSSLTESVPPLEHDDDEYLVVEDKKNEDELREEQTIISPLPSPYQTYPFTVDEPEPEPEEEPEPQVEDKSIEKPTEKEEIPQEEVMPQEKEIQQEEATALEVIAKDESLTRGELVLSSSLISYDIISEVDPKSLDARSKKVNVTEKSNGSNKNEDVTAPEQPEEQKYTSFKKDTMSNKKNAEDKYKTEVVRIEDDEFVSVEYK</sequence>
<organism evidence="2">
    <name type="scientific">Amphimedon queenslandica</name>
    <name type="common">Sponge</name>
    <dbReference type="NCBI Taxonomy" id="400682"/>
    <lineage>
        <taxon>Eukaryota</taxon>
        <taxon>Metazoa</taxon>
        <taxon>Porifera</taxon>
        <taxon>Demospongiae</taxon>
        <taxon>Heteroscleromorpha</taxon>
        <taxon>Haplosclerida</taxon>
        <taxon>Niphatidae</taxon>
        <taxon>Amphimedon</taxon>
    </lineage>
</organism>
<protein>
    <submittedName>
        <fullName evidence="2">Uncharacterized protein</fullName>
    </submittedName>
</protein>
<feature type="compositionally biased region" description="Basic and acidic residues" evidence="1">
    <location>
        <begin position="83"/>
        <end position="96"/>
    </location>
</feature>